<evidence type="ECO:0008006" key="3">
    <source>
        <dbReference type="Google" id="ProtNLM"/>
    </source>
</evidence>
<keyword evidence="2" id="KW-1185">Reference proteome</keyword>
<gene>
    <name evidence="1" type="ORF">AS594_35910</name>
</gene>
<comment type="caution">
    <text evidence="1">The sequence shown here is derived from an EMBL/GenBank/DDBJ whole genome shotgun (WGS) entry which is preliminary data.</text>
</comment>
<dbReference type="InterPro" id="IPR007995">
    <property type="entry name" value="DUF742"/>
</dbReference>
<protein>
    <recommendedName>
        <fullName evidence="3">DUF742 domain-containing protein</fullName>
    </recommendedName>
</protein>
<reference evidence="1 2" key="1">
    <citation type="submission" date="2016-08" db="EMBL/GenBank/DDBJ databases">
        <title>Complete genome sequence of Streptomyces agglomeratus strain 6-3-2, a novel anti-MRSA actinomycete isolated from Wuli of Tebit, China.</title>
        <authorList>
            <person name="Chen X."/>
        </authorList>
    </citation>
    <scope>NUCLEOTIDE SEQUENCE [LARGE SCALE GENOMIC DNA]</scope>
    <source>
        <strain evidence="1 2">6-3-2</strain>
    </source>
</reference>
<dbReference type="EMBL" id="MEHJ01000001">
    <property type="protein sequence ID" value="OEJ29007.1"/>
    <property type="molecule type" value="Genomic_DNA"/>
</dbReference>
<dbReference type="PANTHER" id="PTHR36221">
    <property type="entry name" value="DUF742 DOMAIN-CONTAINING PROTEIN"/>
    <property type="match status" value="1"/>
</dbReference>
<name>A0A1E5PHK4_9ACTN</name>
<dbReference type="Pfam" id="PF05331">
    <property type="entry name" value="DUF742"/>
    <property type="match status" value="1"/>
</dbReference>
<dbReference type="RefSeq" id="WP_069935831.1">
    <property type="nucleotide sequence ID" value="NZ_MEHJ01000001.1"/>
</dbReference>
<proteinExistence type="predicted"/>
<evidence type="ECO:0000313" key="1">
    <source>
        <dbReference type="EMBL" id="OEJ29007.1"/>
    </source>
</evidence>
<accession>A0A1E5PHK4</accession>
<dbReference type="PANTHER" id="PTHR36221:SF1">
    <property type="entry name" value="DUF742 DOMAIN-CONTAINING PROTEIN"/>
    <property type="match status" value="1"/>
</dbReference>
<dbReference type="AlphaFoldDB" id="A0A1E5PHK4"/>
<sequence length="120" mass="12908">MGDGWSDAALRDVRPYTVTGGRTHPRHALNLTTCLITRPTRQPVQQSAEIAELLFHCSGGPRCVAEIAAVMHQPAQVIKVLVSDLLDADALAFANPSGPVTDDAEVELLEALLDGLRRKV</sequence>
<dbReference type="STRING" id="285458.BGM19_00260"/>
<organism evidence="1 2">
    <name type="scientific">Streptomyces agglomeratus</name>
    <dbReference type="NCBI Taxonomy" id="285458"/>
    <lineage>
        <taxon>Bacteria</taxon>
        <taxon>Bacillati</taxon>
        <taxon>Actinomycetota</taxon>
        <taxon>Actinomycetes</taxon>
        <taxon>Kitasatosporales</taxon>
        <taxon>Streptomycetaceae</taxon>
        <taxon>Streptomyces</taxon>
    </lineage>
</organism>
<dbReference type="Proteomes" id="UP000095759">
    <property type="component" value="Unassembled WGS sequence"/>
</dbReference>
<evidence type="ECO:0000313" key="2">
    <source>
        <dbReference type="Proteomes" id="UP000095759"/>
    </source>
</evidence>